<sequence>MELPADVNHFALTNNGVVTGHQLESFGLGRERQAQLAAAGVLHRLIRGVYTPRAIWDDACARRNGSTLLKIRAVSAHKLGSPHPAGAISHFSAALAWDLPLLRTRSDVHIVRPSCRGGRSSDGIVSHHSDLDEGAVELEHGVVATRLDRTVADACASTTFTEAVVIADAALARLVGNTRLQPHAVDLAQEPIRGRLLALVDKRRPRGAATARKAIEFADCRTESPAESRARIIFSGMPLPPPIPQLEVRTDRARRYPDFAFAQLGVLVEVDGFVKVRDPLTKDAARAVENERLRHIELQEAGWEIVRLSWADLANPQIVLTRVLKAAARAKRRGILV</sequence>
<dbReference type="AlphaFoldDB" id="A0A7Z0IJB2"/>
<name>A0A7Z0IJB2_9MICO</name>
<evidence type="ECO:0000313" key="2">
    <source>
        <dbReference type="Proteomes" id="UP000539111"/>
    </source>
</evidence>
<comment type="caution">
    <text evidence="1">The sequence shown here is derived from an EMBL/GenBank/DDBJ whole genome shotgun (WGS) entry which is preliminary data.</text>
</comment>
<organism evidence="1 2">
    <name type="scientific">Spelaeicoccus albus</name>
    <dbReference type="NCBI Taxonomy" id="1280376"/>
    <lineage>
        <taxon>Bacteria</taxon>
        <taxon>Bacillati</taxon>
        <taxon>Actinomycetota</taxon>
        <taxon>Actinomycetes</taxon>
        <taxon>Micrococcales</taxon>
        <taxon>Brevibacteriaceae</taxon>
        <taxon>Spelaeicoccus</taxon>
    </lineage>
</organism>
<reference evidence="1 2" key="1">
    <citation type="submission" date="2020-07" db="EMBL/GenBank/DDBJ databases">
        <title>Sequencing the genomes of 1000 actinobacteria strains.</title>
        <authorList>
            <person name="Klenk H.-P."/>
        </authorList>
    </citation>
    <scope>NUCLEOTIDE SEQUENCE [LARGE SCALE GENOMIC DNA]</scope>
    <source>
        <strain evidence="1 2">DSM 26341</strain>
    </source>
</reference>
<dbReference type="EMBL" id="JACBZP010000001">
    <property type="protein sequence ID" value="NYI69333.1"/>
    <property type="molecule type" value="Genomic_DNA"/>
</dbReference>
<gene>
    <name evidence="1" type="ORF">BJY26_003639</name>
</gene>
<accession>A0A7Z0IJB2</accession>
<evidence type="ECO:0008006" key="3">
    <source>
        <dbReference type="Google" id="ProtNLM"/>
    </source>
</evidence>
<dbReference type="Proteomes" id="UP000539111">
    <property type="component" value="Unassembled WGS sequence"/>
</dbReference>
<dbReference type="RefSeq" id="WP_179429576.1">
    <property type="nucleotide sequence ID" value="NZ_JACBZP010000001.1"/>
</dbReference>
<protein>
    <recommendedName>
        <fullName evidence="3">Transcriptional regulator, AbiEi antitoxin, Type IV TA system</fullName>
    </recommendedName>
</protein>
<keyword evidence="2" id="KW-1185">Reference proteome</keyword>
<proteinExistence type="predicted"/>
<evidence type="ECO:0000313" key="1">
    <source>
        <dbReference type="EMBL" id="NYI69333.1"/>
    </source>
</evidence>